<evidence type="ECO:0000256" key="4">
    <source>
        <dbReference type="ARBA" id="ARBA00022679"/>
    </source>
</evidence>
<dbReference type="AlphaFoldDB" id="D3Y180"/>
<keyword evidence="3" id="KW-0328">Glycosyltransferase</keyword>
<dbReference type="InterPro" id="IPR007267">
    <property type="entry name" value="GtrA_DPMS_TM"/>
</dbReference>
<evidence type="ECO:0000256" key="8">
    <source>
        <dbReference type="SAM" id="MobiDB-lite"/>
    </source>
</evidence>
<feature type="transmembrane region" description="Helical" evidence="9">
    <location>
        <begin position="345"/>
        <end position="367"/>
    </location>
</feature>
<dbReference type="Gene3D" id="3.90.550.10">
    <property type="entry name" value="Spore Coat Polysaccharide Biosynthesis Protein SpsA, Chain A"/>
    <property type="match status" value="1"/>
</dbReference>
<feature type="compositionally biased region" description="Polar residues" evidence="8">
    <location>
        <begin position="12"/>
        <end position="28"/>
    </location>
</feature>
<evidence type="ECO:0000259" key="11">
    <source>
        <dbReference type="Pfam" id="PF04138"/>
    </source>
</evidence>
<dbReference type="PANTHER" id="PTHR43398">
    <property type="entry name" value="DOLICHOL-PHOSPHATE MANNOSYLTRANSFERASE SUBUNIT 1"/>
    <property type="match status" value="1"/>
</dbReference>
<evidence type="ECO:0000256" key="1">
    <source>
        <dbReference type="ARBA" id="ARBA00004141"/>
    </source>
</evidence>
<sequence>MSLSPASCGGAMTTSSSPSNSDLEQSTSSKDRERTADCSVTIVIPTFNEAANIEELMNQIAAAISSEQDMSVVFVDDSTDSTQEVIREAAARFPVHVSLYHRPEPVGGLGGAVMEGITRTESRWIVVMDADLQHPPSLLPRLIAQGEGSGAGLIVASRYKDGGSASGLDGRYRVLVSHASRSVAKTLFPRLLRGVSDPLSGYFAIRRDVVDRAQRNDALRPLGYKILLELIVRCRPLTMTEVAYEFGPRRGGESTSTFREGLRFLRHLFRLRTSGAPSRALALGMVGLSGFLPNLAVLWALTHHTALHYTAAEVIANQFGLLWNFVLIDKVLYHGRKRLDSWMRLLGFAALANADLMVRIPLMVLLVSGFGFTPVPATAITLAVALALRFLCVDRFLYRRIGGSA</sequence>
<feature type="domain" description="Glycosyltransferase 2-like" evidence="10">
    <location>
        <begin position="41"/>
        <end position="211"/>
    </location>
</feature>
<evidence type="ECO:0000256" key="2">
    <source>
        <dbReference type="ARBA" id="ARBA00006739"/>
    </source>
</evidence>
<dbReference type="GO" id="GO:0006506">
    <property type="term" value="P:GPI anchor biosynthetic process"/>
    <property type="evidence" value="ECO:0007669"/>
    <property type="project" value="TreeGrafter"/>
</dbReference>
<dbReference type="GO" id="GO:0035269">
    <property type="term" value="P:protein O-linked glycosylation via mannose"/>
    <property type="evidence" value="ECO:0007669"/>
    <property type="project" value="TreeGrafter"/>
</dbReference>
<gene>
    <name evidence="12" type="primary">ybfF</name>
</gene>
<evidence type="ECO:0000256" key="6">
    <source>
        <dbReference type="ARBA" id="ARBA00022989"/>
    </source>
</evidence>
<dbReference type="CDD" id="cd06442">
    <property type="entry name" value="DPM1_like"/>
    <property type="match status" value="1"/>
</dbReference>
<evidence type="ECO:0000256" key="5">
    <source>
        <dbReference type="ARBA" id="ARBA00022692"/>
    </source>
</evidence>
<reference evidence="12" key="1">
    <citation type="journal article" date="2010" name="Environ. Microbiol.">
        <title>Coevolution of antibiotic production and counter-resistance in soil bacteria.</title>
        <authorList>
            <person name="Laskaris P."/>
            <person name="Tolba S."/>
            <person name="Calvo-Bado L."/>
            <person name="Wellington L."/>
        </authorList>
    </citation>
    <scope>NUCLEOTIDE SEQUENCE</scope>
    <source>
        <strain evidence="12">CR50</strain>
    </source>
</reference>
<protein>
    <submittedName>
        <fullName evidence="12">YbfF</fullName>
    </submittedName>
</protein>
<proteinExistence type="inferred from homology"/>
<feature type="transmembrane region" description="Helical" evidence="9">
    <location>
        <begin position="280"/>
        <end position="302"/>
    </location>
</feature>
<comment type="subcellular location">
    <subcellularLocation>
        <location evidence="1">Membrane</location>
        <topology evidence="1">Multi-pass membrane protein</topology>
    </subcellularLocation>
</comment>
<keyword evidence="5 9" id="KW-0812">Transmembrane</keyword>
<dbReference type="Pfam" id="PF04138">
    <property type="entry name" value="GtrA_DPMS_TM"/>
    <property type="match status" value="1"/>
</dbReference>
<evidence type="ECO:0000256" key="3">
    <source>
        <dbReference type="ARBA" id="ARBA00022676"/>
    </source>
</evidence>
<evidence type="ECO:0000256" key="7">
    <source>
        <dbReference type="ARBA" id="ARBA00023136"/>
    </source>
</evidence>
<organism evidence="12">
    <name type="scientific">Streptomyces platensis</name>
    <dbReference type="NCBI Taxonomy" id="58346"/>
    <lineage>
        <taxon>Bacteria</taxon>
        <taxon>Bacillati</taxon>
        <taxon>Actinomycetota</taxon>
        <taxon>Actinomycetes</taxon>
        <taxon>Kitasatosporales</taxon>
        <taxon>Streptomycetaceae</taxon>
        <taxon>Streptomyces</taxon>
    </lineage>
</organism>
<name>D3Y180_STRPT</name>
<comment type="similarity">
    <text evidence="2">Belongs to the glycosyltransferase 2 family.</text>
</comment>
<feature type="domain" description="GtrA/DPMS transmembrane" evidence="11">
    <location>
        <begin position="285"/>
        <end position="396"/>
    </location>
</feature>
<dbReference type="GO" id="GO:0016020">
    <property type="term" value="C:membrane"/>
    <property type="evidence" value="ECO:0007669"/>
    <property type="project" value="UniProtKB-SubCell"/>
</dbReference>
<dbReference type="GO" id="GO:0004582">
    <property type="term" value="F:dolichyl-phosphate beta-D-mannosyltransferase activity"/>
    <property type="evidence" value="ECO:0007669"/>
    <property type="project" value="InterPro"/>
</dbReference>
<dbReference type="EMBL" id="GU384160">
    <property type="protein sequence ID" value="ADC52844.1"/>
    <property type="molecule type" value="Genomic_DNA"/>
</dbReference>
<dbReference type="SUPFAM" id="SSF53448">
    <property type="entry name" value="Nucleotide-diphospho-sugar transferases"/>
    <property type="match status" value="1"/>
</dbReference>
<evidence type="ECO:0000259" key="10">
    <source>
        <dbReference type="Pfam" id="PF00535"/>
    </source>
</evidence>
<dbReference type="GO" id="GO:0006488">
    <property type="term" value="P:dolichol-linked oligosaccharide biosynthetic process"/>
    <property type="evidence" value="ECO:0007669"/>
    <property type="project" value="TreeGrafter"/>
</dbReference>
<dbReference type="InterPro" id="IPR029044">
    <property type="entry name" value="Nucleotide-diphossugar_trans"/>
</dbReference>
<feature type="transmembrane region" description="Helical" evidence="9">
    <location>
        <begin position="373"/>
        <end position="392"/>
    </location>
</feature>
<accession>D3Y180</accession>
<evidence type="ECO:0000256" key="9">
    <source>
        <dbReference type="SAM" id="Phobius"/>
    </source>
</evidence>
<keyword evidence="7 9" id="KW-0472">Membrane</keyword>
<evidence type="ECO:0000313" key="12">
    <source>
        <dbReference type="EMBL" id="ADC52844.1"/>
    </source>
</evidence>
<dbReference type="PANTHER" id="PTHR43398:SF1">
    <property type="entry name" value="DOLICHOL-PHOSPHATE MANNOSYLTRANSFERASE SUBUNIT 1"/>
    <property type="match status" value="1"/>
</dbReference>
<dbReference type="Pfam" id="PF00535">
    <property type="entry name" value="Glycos_transf_2"/>
    <property type="match status" value="1"/>
</dbReference>
<dbReference type="CAZy" id="GT2">
    <property type="family name" value="Glycosyltransferase Family 2"/>
</dbReference>
<dbReference type="GO" id="GO:0000271">
    <property type="term" value="P:polysaccharide biosynthetic process"/>
    <property type="evidence" value="ECO:0007669"/>
    <property type="project" value="InterPro"/>
</dbReference>
<dbReference type="InterPro" id="IPR039528">
    <property type="entry name" value="DPM1-like"/>
</dbReference>
<dbReference type="InterPro" id="IPR001173">
    <property type="entry name" value="Glyco_trans_2-like"/>
</dbReference>
<keyword evidence="4" id="KW-0808">Transferase</keyword>
<feature type="region of interest" description="Disordered" evidence="8">
    <location>
        <begin position="1"/>
        <end position="35"/>
    </location>
</feature>
<keyword evidence="6 9" id="KW-1133">Transmembrane helix</keyword>